<protein>
    <submittedName>
        <fullName evidence="1">Uncharacterized protein</fullName>
    </submittedName>
</protein>
<comment type="caution">
    <text evidence="1">The sequence shown here is derived from an EMBL/GenBank/DDBJ whole genome shotgun (WGS) entry which is preliminary data.</text>
</comment>
<dbReference type="AlphaFoldDB" id="X1IIC8"/>
<dbReference type="EMBL" id="BARU01022482">
    <property type="protein sequence ID" value="GAH57333.1"/>
    <property type="molecule type" value="Genomic_DNA"/>
</dbReference>
<accession>X1IIC8</accession>
<sequence>IMVHPVVDYANLILRYVQILDQVALSALRYSYYLACPFDIPFIKVKQYSLNNGFPVEIKAASRQVMYRDYKRLIKKESIPSKVLVWQMDDITFTSDRPCQLVSPYQGEIPPGGNFLDIQSLSEFLAVPVHAILLGGHN</sequence>
<feature type="non-terminal residue" evidence="1">
    <location>
        <position position="1"/>
    </location>
</feature>
<proteinExistence type="predicted"/>
<evidence type="ECO:0000313" key="1">
    <source>
        <dbReference type="EMBL" id="GAH57333.1"/>
    </source>
</evidence>
<gene>
    <name evidence="1" type="ORF">S03H2_36621</name>
</gene>
<reference evidence="1" key="1">
    <citation type="journal article" date="2014" name="Front. Microbiol.">
        <title>High frequency of phylogenetically diverse reductive dehalogenase-homologous genes in deep subseafloor sedimentary metagenomes.</title>
        <authorList>
            <person name="Kawai M."/>
            <person name="Futagami T."/>
            <person name="Toyoda A."/>
            <person name="Takaki Y."/>
            <person name="Nishi S."/>
            <person name="Hori S."/>
            <person name="Arai W."/>
            <person name="Tsubouchi T."/>
            <person name="Morono Y."/>
            <person name="Uchiyama I."/>
            <person name="Ito T."/>
            <person name="Fujiyama A."/>
            <person name="Inagaki F."/>
            <person name="Takami H."/>
        </authorList>
    </citation>
    <scope>NUCLEOTIDE SEQUENCE</scope>
    <source>
        <strain evidence="1">Expedition CK06-06</strain>
    </source>
</reference>
<name>X1IIC8_9ZZZZ</name>
<organism evidence="1">
    <name type="scientific">marine sediment metagenome</name>
    <dbReference type="NCBI Taxonomy" id="412755"/>
    <lineage>
        <taxon>unclassified sequences</taxon>
        <taxon>metagenomes</taxon>
        <taxon>ecological metagenomes</taxon>
    </lineage>
</organism>